<dbReference type="Gene3D" id="3.90.550.10">
    <property type="entry name" value="Spore Coat Polysaccharide Biosynthesis Protein SpsA, Chain A"/>
    <property type="match status" value="1"/>
</dbReference>
<evidence type="ECO:0000313" key="3">
    <source>
        <dbReference type="Proteomes" id="UP000223749"/>
    </source>
</evidence>
<dbReference type="InterPro" id="IPR001173">
    <property type="entry name" value="Glyco_trans_2-like"/>
</dbReference>
<dbReference type="RefSeq" id="WP_099440393.1">
    <property type="nucleotide sequence ID" value="NZ_CP024091.1"/>
</dbReference>
<reference evidence="2 3" key="1">
    <citation type="submission" date="2017-10" db="EMBL/GenBank/DDBJ databases">
        <title>Whole genome of Pedobacter ginsengisoli T01R-27 isolated from tomato rhizosphere.</title>
        <authorList>
            <person name="Weon H.-Y."/>
            <person name="Lee S.A."/>
            <person name="Sang M.K."/>
            <person name="Song J."/>
        </authorList>
    </citation>
    <scope>NUCLEOTIDE SEQUENCE [LARGE SCALE GENOMIC DNA]</scope>
    <source>
        <strain evidence="2 3">T01R-27</strain>
    </source>
</reference>
<dbReference type="AlphaFoldDB" id="A0A2D1UA63"/>
<gene>
    <name evidence="2" type="ORF">CPT03_19515</name>
</gene>
<feature type="domain" description="Glycosyltransferase 2-like" evidence="1">
    <location>
        <begin position="6"/>
        <end position="125"/>
    </location>
</feature>
<sequence length="322" mass="36111">MEKGITVIICTYNGASRLSETLNHLAAQSIPENLAWEIILVDNASTDGTSAIATEIWGKHNVKDASLNIINETTPGKLFAFRKGITHAKYEYFIICDDDNWLSPDYVNLAFSILDKDPKIGAAGGKAIAVTEGGAELPEWFEEAKEGYAVGEQAKNTGFDTRRDSLWGAGLASRTQLYLDTYKTFPSLLINDDNKKILTAEDTEYCLRIVLKGYKLYYDSNLSLKHYITAGRLTLDYKNNLYNNFINANSIMEDYYLALKFGPNGPLNLFNKIRLTIITPIRYIFSSGKKQSKQRKILSYLLPSVIKPDSITSQIKALMKNK</sequence>
<name>A0A2D1UA63_9SPHI</name>
<dbReference type="SUPFAM" id="SSF53448">
    <property type="entry name" value="Nucleotide-diphospho-sugar transferases"/>
    <property type="match status" value="1"/>
</dbReference>
<dbReference type="Proteomes" id="UP000223749">
    <property type="component" value="Chromosome"/>
</dbReference>
<evidence type="ECO:0000259" key="1">
    <source>
        <dbReference type="Pfam" id="PF00535"/>
    </source>
</evidence>
<dbReference type="CDD" id="cd00761">
    <property type="entry name" value="Glyco_tranf_GTA_type"/>
    <property type="match status" value="1"/>
</dbReference>
<dbReference type="PANTHER" id="PTHR43685:SF2">
    <property type="entry name" value="GLYCOSYLTRANSFERASE 2-LIKE DOMAIN-CONTAINING PROTEIN"/>
    <property type="match status" value="1"/>
</dbReference>
<dbReference type="EMBL" id="CP024091">
    <property type="protein sequence ID" value="ATP58495.1"/>
    <property type="molecule type" value="Genomic_DNA"/>
</dbReference>
<dbReference type="KEGG" id="pgs:CPT03_19515"/>
<evidence type="ECO:0000313" key="2">
    <source>
        <dbReference type="EMBL" id="ATP58495.1"/>
    </source>
</evidence>
<organism evidence="2 3">
    <name type="scientific">Pedobacter ginsengisoli</name>
    <dbReference type="NCBI Taxonomy" id="363852"/>
    <lineage>
        <taxon>Bacteria</taxon>
        <taxon>Pseudomonadati</taxon>
        <taxon>Bacteroidota</taxon>
        <taxon>Sphingobacteriia</taxon>
        <taxon>Sphingobacteriales</taxon>
        <taxon>Sphingobacteriaceae</taxon>
        <taxon>Pedobacter</taxon>
    </lineage>
</organism>
<keyword evidence="3" id="KW-1185">Reference proteome</keyword>
<dbReference type="Pfam" id="PF00535">
    <property type="entry name" value="Glycos_transf_2"/>
    <property type="match status" value="1"/>
</dbReference>
<dbReference type="InterPro" id="IPR050834">
    <property type="entry name" value="Glycosyltransf_2"/>
</dbReference>
<proteinExistence type="predicted"/>
<accession>A0A2D1UA63</accession>
<dbReference type="InterPro" id="IPR029044">
    <property type="entry name" value="Nucleotide-diphossugar_trans"/>
</dbReference>
<protein>
    <recommendedName>
        <fullName evidence="1">Glycosyltransferase 2-like domain-containing protein</fullName>
    </recommendedName>
</protein>
<dbReference type="PANTHER" id="PTHR43685">
    <property type="entry name" value="GLYCOSYLTRANSFERASE"/>
    <property type="match status" value="1"/>
</dbReference>
<dbReference type="OrthoDB" id="786280at2"/>